<organism evidence="8 9">
    <name type="scientific">Trichoderma harzianum</name>
    <name type="common">Hypocrea lixii</name>
    <dbReference type="NCBI Taxonomy" id="5544"/>
    <lineage>
        <taxon>Eukaryota</taxon>
        <taxon>Fungi</taxon>
        <taxon>Dikarya</taxon>
        <taxon>Ascomycota</taxon>
        <taxon>Pezizomycotina</taxon>
        <taxon>Sordariomycetes</taxon>
        <taxon>Hypocreomycetidae</taxon>
        <taxon>Hypocreales</taxon>
        <taxon>Hypocreaceae</taxon>
        <taxon>Trichoderma</taxon>
    </lineage>
</organism>
<evidence type="ECO:0000256" key="4">
    <source>
        <dbReference type="ARBA" id="ARBA00022679"/>
    </source>
</evidence>
<dbReference type="SUPFAM" id="SSF53901">
    <property type="entry name" value="Thiolase-like"/>
    <property type="match status" value="1"/>
</dbReference>
<dbReference type="InterPro" id="IPR020841">
    <property type="entry name" value="PKS_Beta-ketoAc_synthase_dom"/>
</dbReference>
<dbReference type="PROSITE" id="PS52004">
    <property type="entry name" value="KS3_2"/>
    <property type="match status" value="1"/>
</dbReference>
<dbReference type="Gene3D" id="3.30.70.3290">
    <property type="match status" value="1"/>
</dbReference>
<evidence type="ECO:0000256" key="3">
    <source>
        <dbReference type="ARBA" id="ARBA00022603"/>
    </source>
</evidence>
<feature type="domain" description="Ketosynthase family 3 (KS3)" evidence="7">
    <location>
        <begin position="581"/>
        <end position="1014"/>
    </location>
</feature>
<dbReference type="Pfam" id="PF22953">
    <property type="entry name" value="SpnB_Rossmann"/>
    <property type="match status" value="1"/>
</dbReference>
<comment type="caution">
    <text evidence="8">The sequence shown here is derived from an EMBL/GenBank/DDBJ whole genome shotgun (WGS) entry which is preliminary data.</text>
</comment>
<dbReference type="InterPro" id="IPR055123">
    <property type="entry name" value="SpnB-like_Rossmann"/>
</dbReference>
<dbReference type="Pfam" id="PF02801">
    <property type="entry name" value="Ketoacyl-synt_C"/>
    <property type="match status" value="1"/>
</dbReference>
<dbReference type="Pfam" id="PF00698">
    <property type="entry name" value="Acyl_transf_1"/>
    <property type="match status" value="1"/>
</dbReference>
<dbReference type="Gene3D" id="2.30.38.10">
    <property type="entry name" value="Luciferase, Domain 3"/>
    <property type="match status" value="1"/>
</dbReference>
<sequence length="2671" mass="291016">MCSVKEDDVNPLIRQFNVMSDLETLGHTLHGLIEHAASRHANKTALICDNSQLTFTEVNERANGYAHSLIKQGIGRGDIVGVALDRSIDLVPMLLAVLKAGAVYIPIDPSLPAQRICQMLTDSHPKLVVADAGPLDFLASWQGACLTIDQLRDTAISGVQWLQSNGGCTATGPCLYHVYVWIDCGATTIIAQRSEVREMEALQQLLRRYSITMMCGTPSTWQILLDSGWQGKPRLKKMISSGETLSNGLAERLLTCGDGLWNLYGATEAAVYTTVWRVRRDEDVIIGSPIPNNQLYVLDTNLSLVPLGGSGEVYIGGAGVGRGYHNNAALTESCFLNNPFDEGKLYRTGDLGRFIAPGKVCILGRSDGQVKIRGHRIEVGDIEACISSHENISGVAVINLDGRLIAYCVRRLHSDLHESGNPAAPALGHFLRPWIAERVPGYMMPAFFVELQSFPLSPNGKIDRKTLLDTLPMVEAAAQTKSGNKLEREILAIWSKVLGHDKIALDVNFFHIGGDSLRVVRVQKELERLSGRWISSAKMFEHNTIKALAEYLGGRNEAIQDTPVAGLVTTGQNGIRHSHGSEDIAIISMACRLPGGIATPEDYWELLVNGRDATTDVPKDRWDADAIYDADPNISGKSYCRRGGFITSPPINSFDASFFGISPREAREMDPTQAVMLETCWEGFERAGYTTEQLRGSRTGVFIGSSTIGAHSISLHHSRDLAALDGYATTGTAGSVLSGRVSYVLGLQGPNLTVDTACSSSLVATHLACNALRQGECDMAISGGVSLLLGPGLYVEFSRLRGMSADGRCRAFAADTQGTGWAEGCAAVVLKRLSDAQRDGDVIHAILRGTAVNHDGQSASLTTPSGPAQKQLVLDALGASGLQPRDIDYIEAHGTATKLGDPIEGMALAEVFKDGRVSTTEPLWIGSAKSNIGHTQAAAGLAGLLKVVLSMQNQTFPQSLHIDEPTPEIDWKGANMLPVQTTRPWLLHGGGRPRRAGVSAFGIGGTNAHVIVEEALVRNVSELTPLAPLAHEMPFLLSGQSDRALREQADNLHRHLSDTTDGLQDVAFSLATTRNHFRRRLAIMARDKRELLEKLSRVARPLDDSSVSVSDPPTTAKPCLAMLFTGQGSQLLGISRALYETFPAFREALDEIAAMFAPMLDKPLLDILLADKKSNEAADLLKRTDFAQPCLFALEVSLWRLWRQSWGVQPDFLLGHSAGELSIAHVAGILDLADACQLVAARGRLMQSLPSRGSMISLEVGAMDVTAAIMELGLKGKVDIACENTPQQTVASGDSEAIKKMEAYFTQRNRKAKILGVSHAFHSFQMDEMLEEFRAVVETMQFHSAKIPIISSVTGEVARQEELETSDYWVQQVRKTVLFSSAVKTLTREGANIFLELGPQPILCGMAAACLSDSVISSAKSMVWLPSLVHNKDAVSTIHKSLLGLHMLHIPIGWSGYFEPFRCRKISLPTYAFQRQQIMPMKGLFVDNISVTSCTHHRQAMDVRDIEQCLFQINWHPASINTIKPCGSWGIMISHGEVTWMRDVTEALIQSGIKLVQVNGIRDAEQLDGLVCLWGSNDGALQATRELTANALSQLQDAVHMGFSLPIVWITRHAIAINPEDQVDGLGAAALWGLMRTARSESPELLLCLMDIDDQDITLEALPYALMLETEPECALRHGNVAVPRIQQVKPVITKEKPVNKPLLRPDGAVLMTGGMGGIGRHVVKWLAGTQGIRDIVLLSRRGMASPGAETIVSDLARLGAKVTVVAGDVGDAYCVEKTLALFDDNRPLRGVFHAAGVLDDGLLSGLTPQRCGVVFGPKIDGAWNLHRFTRGMHLDVFVMFSSISGVIGTIGQANYAAANTFLDALAHLRRAENLPATSIAWGSWSGDGMAAELNDMCLAYHAQLGLETLSPEQGLDLLDLAIRGRNPFAIAAKYNLERLRKYYQDASGIPPLFQLLLGRDSKQDEKRRGCGLELRHSLKGASLDEREAIILGVVRTAVAKILGFASPDHVDVDVPLQKIGIDSLATVLIRNQLTATLSLSVNISFNHESLRALSQSLLSHVRGSMTSGHEAISGTVVDTTTNSHSNTREASVPRQLIIANRSINQTLPSELVASDPILVSSLDYFSSLLWCSSLINDYSPSSGLLPGYGQAITFMPRCFSPPSPEHDQFFRHTLSEQNNNGAIRHALSLFRPSDSHHLEDTSRPIMRVATLFALGRYTSGHKGIVHGGLIATLLDESLGIVSQVNTAFKKSGFHCTDIYVTGSLNIRFLAPLTTHEDVVCLTAWVESIQSRNIALKAKMTNSIGKTLAMVDSLWIAVDEGQSAGDSQPLNTTQTIWWPSDNDSWDDHSTRLWPSPPSPARLQSSIFSRLSASSFGLSNIMTGNYGDAIITQDASEYEPSLPPNYHYHDPNALIPPMYTAVAPLCYRRFPSIMTIKAGWSRSFTICDTNADEVLYLAKFHPYGWSCPKPLGARGGFVLYNGTSREDAILAASGDITLFEQKINPFSNKSRIMLPPLAKDDKRQASREVTETETMIAKSVADDGVVFHFCTEAGRAMNRVKFEWRRCEEEGVAWKLVRCPSSSRKVPVEGEIVAKLSRVPVSLATVLDLVNPKSIFTLQFVNSLESGALGERCALTVVMSALRLWQLRTKGKHKRSYVRIGERMGEKDIQME</sequence>
<feature type="domain" description="Carrier" evidence="6">
    <location>
        <begin position="481"/>
        <end position="556"/>
    </location>
</feature>
<dbReference type="GO" id="GO:0006633">
    <property type="term" value="P:fatty acid biosynthetic process"/>
    <property type="evidence" value="ECO:0007669"/>
    <property type="project" value="TreeGrafter"/>
</dbReference>
<dbReference type="Gene3D" id="3.40.50.12780">
    <property type="entry name" value="N-terminal domain of ligase-like"/>
    <property type="match status" value="1"/>
</dbReference>
<dbReference type="PROSITE" id="PS50075">
    <property type="entry name" value="CARRIER"/>
    <property type="match status" value="1"/>
</dbReference>
<dbReference type="Pfam" id="PF08659">
    <property type="entry name" value="KR"/>
    <property type="match status" value="1"/>
</dbReference>
<dbReference type="Pfam" id="PF22621">
    <property type="entry name" value="CurL-like_PKS_C"/>
    <property type="match status" value="1"/>
</dbReference>
<dbReference type="Gene3D" id="3.30.300.30">
    <property type="match status" value="1"/>
</dbReference>
<dbReference type="SMART" id="SM00822">
    <property type="entry name" value="PKS_KR"/>
    <property type="match status" value="1"/>
</dbReference>
<evidence type="ECO:0000256" key="1">
    <source>
        <dbReference type="ARBA" id="ARBA00022450"/>
    </source>
</evidence>
<dbReference type="Gene3D" id="3.40.47.10">
    <property type="match status" value="1"/>
</dbReference>
<dbReference type="CDD" id="cd08956">
    <property type="entry name" value="KR_3_FAS_SDR_x"/>
    <property type="match status" value="1"/>
</dbReference>
<evidence type="ECO:0000313" key="8">
    <source>
        <dbReference type="EMBL" id="KKP02356.1"/>
    </source>
</evidence>
<dbReference type="OrthoDB" id="5073671at2759"/>
<dbReference type="InterPro" id="IPR016035">
    <property type="entry name" value="Acyl_Trfase/lysoPLipase"/>
</dbReference>
<dbReference type="InterPro" id="IPR016036">
    <property type="entry name" value="Malonyl_transacylase_ACP-bd"/>
</dbReference>
<evidence type="ECO:0000256" key="2">
    <source>
        <dbReference type="ARBA" id="ARBA00022553"/>
    </source>
</evidence>
<dbReference type="GO" id="GO:0016491">
    <property type="term" value="F:oxidoreductase activity"/>
    <property type="evidence" value="ECO:0007669"/>
    <property type="project" value="UniProtKB-KW"/>
</dbReference>
<dbReference type="Proteomes" id="UP000034112">
    <property type="component" value="Unassembled WGS sequence"/>
</dbReference>
<dbReference type="InterPro" id="IPR057326">
    <property type="entry name" value="KR_dom"/>
</dbReference>
<dbReference type="InterPro" id="IPR029069">
    <property type="entry name" value="HotDog_dom_sf"/>
</dbReference>
<dbReference type="InterPro" id="IPR000873">
    <property type="entry name" value="AMP-dep_synth/lig_dom"/>
</dbReference>
<dbReference type="OMA" id="THLACNA"/>
<dbReference type="CDD" id="cd00833">
    <property type="entry name" value="PKS"/>
    <property type="match status" value="1"/>
</dbReference>
<dbReference type="Pfam" id="PF00109">
    <property type="entry name" value="ketoacyl-synt"/>
    <property type="match status" value="1"/>
</dbReference>
<keyword evidence="3" id="KW-0489">Methyltransferase</keyword>
<evidence type="ECO:0000313" key="9">
    <source>
        <dbReference type="Proteomes" id="UP000034112"/>
    </source>
</evidence>
<dbReference type="SUPFAM" id="SSF54637">
    <property type="entry name" value="Thioesterase/thiol ester dehydrase-isomerase"/>
    <property type="match status" value="1"/>
</dbReference>
<dbReference type="InterPro" id="IPR013968">
    <property type="entry name" value="PKS_KR"/>
</dbReference>
<dbReference type="InterPro" id="IPR009081">
    <property type="entry name" value="PP-bd_ACP"/>
</dbReference>
<name>A0A0F9XB04_TRIHA</name>
<dbReference type="GO" id="GO:0044550">
    <property type="term" value="P:secondary metabolite biosynthetic process"/>
    <property type="evidence" value="ECO:0007669"/>
    <property type="project" value="UniProtKB-ARBA"/>
</dbReference>
<dbReference type="InterPro" id="IPR014030">
    <property type="entry name" value="Ketoacyl_synth_N"/>
</dbReference>
<dbReference type="InterPro" id="IPR050091">
    <property type="entry name" value="PKS_NRPS_Biosynth_Enz"/>
</dbReference>
<dbReference type="Gene3D" id="3.40.50.720">
    <property type="entry name" value="NAD(P)-binding Rossmann-like Domain"/>
    <property type="match status" value="1"/>
</dbReference>
<proteinExistence type="predicted"/>
<dbReference type="InterPro" id="IPR014031">
    <property type="entry name" value="Ketoacyl_synth_C"/>
</dbReference>
<dbReference type="PANTHER" id="PTHR43775">
    <property type="entry name" value="FATTY ACID SYNTHASE"/>
    <property type="match status" value="1"/>
</dbReference>
<protein>
    <submittedName>
        <fullName evidence="8">Beta-ketoacyl synthase domain-containing protein</fullName>
    </submittedName>
</protein>
<evidence type="ECO:0000259" key="7">
    <source>
        <dbReference type="PROSITE" id="PS52004"/>
    </source>
</evidence>
<dbReference type="Gene3D" id="3.10.129.10">
    <property type="entry name" value="Hotdog Thioesterase"/>
    <property type="match status" value="1"/>
</dbReference>
<dbReference type="GO" id="GO:0032259">
    <property type="term" value="P:methylation"/>
    <property type="evidence" value="ECO:0007669"/>
    <property type="project" value="UniProtKB-KW"/>
</dbReference>
<keyword evidence="2" id="KW-0597">Phosphoprotein</keyword>
<dbReference type="Pfam" id="PF00550">
    <property type="entry name" value="PP-binding"/>
    <property type="match status" value="2"/>
</dbReference>
<dbReference type="GO" id="GO:0004312">
    <property type="term" value="F:fatty acid synthase activity"/>
    <property type="evidence" value="ECO:0007669"/>
    <property type="project" value="TreeGrafter"/>
</dbReference>
<dbReference type="SMART" id="SM00825">
    <property type="entry name" value="PKS_KS"/>
    <property type="match status" value="1"/>
</dbReference>
<dbReference type="Pfam" id="PF03061">
    <property type="entry name" value="4HBT"/>
    <property type="match status" value="1"/>
</dbReference>
<dbReference type="InterPro" id="IPR036291">
    <property type="entry name" value="NAD(P)-bd_dom_sf"/>
</dbReference>
<dbReference type="GO" id="GO:0031177">
    <property type="term" value="F:phosphopantetheine binding"/>
    <property type="evidence" value="ECO:0007669"/>
    <property type="project" value="InterPro"/>
</dbReference>
<dbReference type="SUPFAM" id="SSF47336">
    <property type="entry name" value="ACP-like"/>
    <property type="match status" value="2"/>
</dbReference>
<accession>A0A0F9XB04</accession>
<dbReference type="InterPro" id="IPR045851">
    <property type="entry name" value="AMP-bd_C_sf"/>
</dbReference>
<dbReference type="Gene3D" id="1.10.1200.10">
    <property type="entry name" value="ACP-like"/>
    <property type="match status" value="2"/>
</dbReference>
<dbReference type="SMART" id="SM00827">
    <property type="entry name" value="PKS_AT"/>
    <property type="match status" value="1"/>
</dbReference>
<dbReference type="InterPro" id="IPR036736">
    <property type="entry name" value="ACP-like_sf"/>
</dbReference>
<dbReference type="SUPFAM" id="SSF51735">
    <property type="entry name" value="NAD(P)-binding Rossmann-fold domains"/>
    <property type="match status" value="2"/>
</dbReference>
<dbReference type="SMART" id="SM00823">
    <property type="entry name" value="PKS_PP"/>
    <property type="match status" value="2"/>
</dbReference>
<evidence type="ECO:0000259" key="6">
    <source>
        <dbReference type="PROSITE" id="PS50075"/>
    </source>
</evidence>
<dbReference type="InterPro" id="IPR042099">
    <property type="entry name" value="ANL_N_sf"/>
</dbReference>
<keyword evidence="4" id="KW-0808">Transferase</keyword>
<evidence type="ECO:0000256" key="5">
    <source>
        <dbReference type="ARBA" id="ARBA00023002"/>
    </source>
</evidence>
<keyword evidence="5" id="KW-0560">Oxidoreductase</keyword>
<dbReference type="Gene3D" id="3.40.50.980">
    <property type="match status" value="1"/>
</dbReference>
<dbReference type="PROSITE" id="PS00012">
    <property type="entry name" value="PHOSPHOPANTETHEINE"/>
    <property type="match status" value="1"/>
</dbReference>
<dbReference type="SUPFAM" id="SSF55048">
    <property type="entry name" value="Probable ACP-binding domain of malonyl-CoA ACP transacylase"/>
    <property type="match status" value="1"/>
</dbReference>
<dbReference type="GO" id="GO:0008168">
    <property type="term" value="F:methyltransferase activity"/>
    <property type="evidence" value="ECO:0007669"/>
    <property type="project" value="UniProtKB-KW"/>
</dbReference>
<keyword evidence="1" id="KW-0596">Phosphopantetheine</keyword>
<dbReference type="EMBL" id="JOKZ01000154">
    <property type="protein sequence ID" value="KKP02356.1"/>
    <property type="molecule type" value="Genomic_DNA"/>
</dbReference>
<dbReference type="InterPro" id="IPR014043">
    <property type="entry name" value="Acyl_transferase_dom"/>
</dbReference>
<dbReference type="PANTHER" id="PTHR43775:SF51">
    <property type="entry name" value="INACTIVE PHENOLPHTHIOCEROL SYNTHESIS POLYKETIDE SYNTHASE TYPE I PKS1-RELATED"/>
    <property type="match status" value="1"/>
</dbReference>
<dbReference type="InterPro" id="IPR016039">
    <property type="entry name" value="Thiolase-like"/>
</dbReference>
<dbReference type="FunFam" id="3.40.47.10:FF:000019">
    <property type="entry name" value="Polyketide synthase type I"/>
    <property type="match status" value="1"/>
</dbReference>
<dbReference type="CDD" id="cd03443">
    <property type="entry name" value="PaaI_thioesterase"/>
    <property type="match status" value="1"/>
</dbReference>
<dbReference type="CDD" id="cd05930">
    <property type="entry name" value="A_NRPS"/>
    <property type="match status" value="1"/>
</dbReference>
<gene>
    <name evidence="8" type="ORF">THAR02_05556</name>
</gene>
<dbReference type="InterPro" id="IPR020806">
    <property type="entry name" value="PKS_PP-bd"/>
</dbReference>
<dbReference type="InterPro" id="IPR006683">
    <property type="entry name" value="Thioestr_dom"/>
</dbReference>
<dbReference type="Pfam" id="PF00501">
    <property type="entry name" value="AMP-binding"/>
    <property type="match status" value="2"/>
</dbReference>
<dbReference type="Gene3D" id="3.40.366.10">
    <property type="entry name" value="Malonyl-Coenzyme A Acyl Carrier Protein, domain 2"/>
    <property type="match status" value="1"/>
</dbReference>
<dbReference type="InterPro" id="IPR001227">
    <property type="entry name" value="Ac_transferase_dom_sf"/>
</dbReference>
<dbReference type="InterPro" id="IPR006162">
    <property type="entry name" value="Ppantetheine_attach_site"/>
</dbReference>
<dbReference type="SUPFAM" id="SSF56801">
    <property type="entry name" value="Acetyl-CoA synthetase-like"/>
    <property type="match status" value="1"/>
</dbReference>
<dbReference type="SUPFAM" id="SSF52151">
    <property type="entry name" value="FabD/lysophospholipase-like"/>
    <property type="match status" value="1"/>
</dbReference>
<reference evidence="9" key="1">
    <citation type="journal article" date="2015" name="Genome Announc.">
        <title>Draft whole-genome sequence of the biocontrol agent Trichoderma harzianum T6776.</title>
        <authorList>
            <person name="Baroncelli R."/>
            <person name="Piaggeschi G."/>
            <person name="Fiorini L."/>
            <person name="Bertolini E."/>
            <person name="Zapparata A."/>
            <person name="Pe M.E."/>
            <person name="Sarrocco S."/>
            <person name="Vannacci G."/>
        </authorList>
    </citation>
    <scope>NUCLEOTIDE SEQUENCE [LARGE SCALE GENOMIC DNA]</scope>
    <source>
        <strain evidence="9">T6776</strain>
    </source>
</reference>